<accession>A0A914DX58</accession>
<dbReference type="PANTHER" id="PTHR12308:SF84">
    <property type="entry name" value="ANOCTAMIN"/>
    <property type="match status" value="1"/>
</dbReference>
<evidence type="ECO:0000256" key="4">
    <source>
        <dbReference type="ARBA" id="ARBA00022692"/>
    </source>
</evidence>
<dbReference type="Pfam" id="PF16178">
    <property type="entry name" value="Anoct_dimer"/>
    <property type="match status" value="1"/>
</dbReference>
<keyword evidence="6 8" id="KW-0472">Membrane</keyword>
<dbReference type="AlphaFoldDB" id="A0A914DX58"/>
<keyword evidence="4 8" id="KW-0812">Transmembrane</keyword>
<feature type="transmembrane region" description="Helical" evidence="8">
    <location>
        <begin position="688"/>
        <end position="709"/>
    </location>
</feature>
<evidence type="ECO:0000256" key="3">
    <source>
        <dbReference type="ARBA" id="ARBA00022475"/>
    </source>
</evidence>
<feature type="transmembrane region" description="Helical" evidence="8">
    <location>
        <begin position="508"/>
        <end position="534"/>
    </location>
</feature>
<feature type="domain" description="Anoctamin dimerisation" evidence="10">
    <location>
        <begin position="41"/>
        <end position="297"/>
    </location>
</feature>
<comment type="subcellular location">
    <subcellularLocation>
        <location evidence="1">Cell membrane</location>
        <topology evidence="1">Multi-pass membrane protein</topology>
    </subcellularLocation>
    <subcellularLocation>
        <location evidence="8">Membrane</location>
        <topology evidence="8">Multi-pass membrane protein</topology>
    </subcellularLocation>
</comment>
<evidence type="ECO:0000259" key="10">
    <source>
        <dbReference type="Pfam" id="PF16178"/>
    </source>
</evidence>
<evidence type="ECO:0000256" key="8">
    <source>
        <dbReference type="RuleBase" id="RU280814"/>
    </source>
</evidence>
<evidence type="ECO:0000256" key="5">
    <source>
        <dbReference type="ARBA" id="ARBA00022989"/>
    </source>
</evidence>
<dbReference type="GO" id="GO:0046983">
    <property type="term" value="F:protein dimerization activity"/>
    <property type="evidence" value="ECO:0007669"/>
    <property type="project" value="InterPro"/>
</dbReference>
<evidence type="ECO:0000313" key="12">
    <source>
        <dbReference type="WBParaSite" id="ACRNAN_scaffold4266.g30880.t1"/>
    </source>
</evidence>
<name>A0A914DX58_9BILA</name>
<proteinExistence type="inferred from homology"/>
<dbReference type="InterPro" id="IPR007632">
    <property type="entry name" value="Anoctamin"/>
</dbReference>
<dbReference type="GO" id="GO:0005254">
    <property type="term" value="F:chloride channel activity"/>
    <property type="evidence" value="ECO:0007669"/>
    <property type="project" value="TreeGrafter"/>
</dbReference>
<feature type="transmembrane region" description="Helical" evidence="8">
    <location>
        <begin position="321"/>
        <end position="338"/>
    </location>
</feature>
<dbReference type="InterPro" id="IPR049452">
    <property type="entry name" value="Anoctamin_TM"/>
</dbReference>
<evidence type="ECO:0000256" key="1">
    <source>
        <dbReference type="ARBA" id="ARBA00004651"/>
    </source>
</evidence>
<evidence type="ECO:0000313" key="11">
    <source>
        <dbReference type="Proteomes" id="UP000887540"/>
    </source>
</evidence>
<feature type="transmembrane region" description="Helical" evidence="8">
    <location>
        <begin position="733"/>
        <end position="751"/>
    </location>
</feature>
<keyword evidence="7" id="KW-0325">Glycoprotein</keyword>
<evidence type="ECO:0000256" key="7">
    <source>
        <dbReference type="ARBA" id="ARBA00023180"/>
    </source>
</evidence>
<keyword evidence="3" id="KW-1003">Cell membrane</keyword>
<dbReference type="WBParaSite" id="ACRNAN_scaffold4266.g30880.t1">
    <property type="protein sequence ID" value="ACRNAN_scaffold4266.g30880.t1"/>
    <property type="gene ID" value="ACRNAN_scaffold4266.g30880"/>
</dbReference>
<dbReference type="PANTHER" id="PTHR12308">
    <property type="entry name" value="ANOCTAMIN"/>
    <property type="match status" value="1"/>
</dbReference>
<evidence type="ECO:0000256" key="2">
    <source>
        <dbReference type="ARBA" id="ARBA00009671"/>
    </source>
</evidence>
<sequence length="770" mass="90417">MQLIWDHPMRQFSTVSTPSRIENGLNLPTKSALVGTPASQYFSDGKRLIDYVLVYGESNTDDDDEDIEFDNEPKNKSGSVTLLRFGIKKASRREIFESNLQKLGLELEYASAKYSNTKFVLIHAPFKVLKRQAERLRIRMPICQNDLKKNTELSRGGYGWGNQLITSCTCLEFNEKVKKRTEMQGYFTQPFMQEHLECFVNHEDEENFFPRTERSRMVYDLLIRTRYEPRQSTQVHFGIHRLLYNRVYLAVYPIHEELSLNKGKITKEPVDLETCSDRQFLYETWAKVKNWYKYQPLHLIQKYFGTQLGFYFAWLGYYTRFSYTITLIGILCTLYGLFTMANEVTSNEICHNNTMIMCPICDHYCDFTFLNGSCLYSKISYVFDNNATVFYTVIMCIWATLFLEGWKRYQAEIAYKWNVFDLEPEDIMRPEFQFYAKRARTNPVTDQQELYMPVRDKFLRLMVSTATVLFVVSLIMALTIGMVVYRVIVMTVFREYDDDKKTYQSNAILFSSITAAIINLIFILIMNYLCYLLALKLTEWECPKTQYDFDNSYTVKIFLFQFVNYYSSLFYIAFFKGRASIYIRGKRLDQCDPAGCTVELVIQLFVIMAGQQFINAFVEIGYNIVYWFVRRWQLKLPNPHQKGLKRVRREVICSNQQLAQYEKDYALNPAYDQFLCDEYLEMAMQFGFITLFAAVFPLAPLFALINNIFEMRLDAYKLLVTVQRPMPAQVKDIGIWMTILEIMSFLAVLCNKPHGVPKCRKGASKDQNFV</sequence>
<keyword evidence="11" id="KW-1185">Reference proteome</keyword>
<dbReference type="Proteomes" id="UP000887540">
    <property type="component" value="Unplaced"/>
</dbReference>
<feature type="domain" description="Anoctamin transmembrane" evidence="9">
    <location>
        <begin position="300"/>
        <end position="751"/>
    </location>
</feature>
<dbReference type="GO" id="GO:0005886">
    <property type="term" value="C:plasma membrane"/>
    <property type="evidence" value="ECO:0007669"/>
    <property type="project" value="UniProtKB-SubCell"/>
</dbReference>
<dbReference type="InterPro" id="IPR032394">
    <property type="entry name" value="Anoct_dimer"/>
</dbReference>
<reference evidence="12" key="1">
    <citation type="submission" date="2022-11" db="UniProtKB">
        <authorList>
            <consortium name="WormBaseParasite"/>
        </authorList>
    </citation>
    <scope>IDENTIFICATION</scope>
</reference>
<feature type="transmembrane region" description="Helical" evidence="8">
    <location>
        <begin position="388"/>
        <end position="406"/>
    </location>
</feature>
<organism evidence="11 12">
    <name type="scientific">Acrobeloides nanus</name>
    <dbReference type="NCBI Taxonomy" id="290746"/>
    <lineage>
        <taxon>Eukaryota</taxon>
        <taxon>Metazoa</taxon>
        <taxon>Ecdysozoa</taxon>
        <taxon>Nematoda</taxon>
        <taxon>Chromadorea</taxon>
        <taxon>Rhabditida</taxon>
        <taxon>Tylenchina</taxon>
        <taxon>Cephalobomorpha</taxon>
        <taxon>Cephaloboidea</taxon>
        <taxon>Cephalobidae</taxon>
        <taxon>Acrobeloides</taxon>
    </lineage>
</organism>
<comment type="similarity">
    <text evidence="2 8">Belongs to the anoctamin family.</text>
</comment>
<keyword evidence="5 8" id="KW-1133">Transmembrane helix</keyword>
<feature type="transmembrane region" description="Helical" evidence="8">
    <location>
        <begin position="555"/>
        <end position="574"/>
    </location>
</feature>
<feature type="transmembrane region" description="Helical" evidence="8">
    <location>
        <begin position="461"/>
        <end position="488"/>
    </location>
</feature>
<evidence type="ECO:0000256" key="6">
    <source>
        <dbReference type="ARBA" id="ARBA00023136"/>
    </source>
</evidence>
<comment type="caution">
    <text evidence="8">Lacks conserved residue(s) required for the propagation of feature annotation.</text>
</comment>
<evidence type="ECO:0000259" key="9">
    <source>
        <dbReference type="Pfam" id="PF04547"/>
    </source>
</evidence>
<dbReference type="Pfam" id="PF04547">
    <property type="entry name" value="Anoctamin"/>
    <property type="match status" value="1"/>
</dbReference>
<protein>
    <recommendedName>
        <fullName evidence="8">Anoctamin</fullName>
    </recommendedName>
</protein>